<dbReference type="CTD" id="8079"/>
<reference evidence="7" key="1">
    <citation type="submission" date="2015-02" db="EMBL/GenBank/DDBJ databases">
        <title>Genome sequencing for Strongylocentrotus purpuratus.</title>
        <authorList>
            <person name="Murali S."/>
            <person name="Liu Y."/>
            <person name="Vee V."/>
            <person name="English A."/>
            <person name="Wang M."/>
            <person name="Skinner E."/>
            <person name="Han Y."/>
            <person name="Muzny D.M."/>
            <person name="Worley K.C."/>
            <person name="Gibbs R.A."/>
        </authorList>
    </citation>
    <scope>NUCLEOTIDE SEQUENCE</scope>
</reference>
<keyword evidence="4" id="KW-0597">Phosphoprotein</keyword>
<comment type="subcellular location">
    <subcellularLocation>
        <location evidence="1">Cytoplasm</location>
    </subcellularLocation>
</comment>
<dbReference type="PANTHER" id="PTHR13105">
    <property type="entry name" value="MYELOID LEUKEMIA FACTOR"/>
    <property type="match status" value="1"/>
</dbReference>
<dbReference type="InParanoid" id="A0A7M7SZI8"/>
<evidence type="ECO:0000313" key="6">
    <source>
        <dbReference type="EnsemblMetazoa" id="XP_030842741"/>
    </source>
</evidence>
<dbReference type="KEGG" id="spu:591699"/>
<evidence type="ECO:0000256" key="4">
    <source>
        <dbReference type="ARBA" id="ARBA00022553"/>
    </source>
</evidence>
<feature type="compositionally biased region" description="Basic and acidic residues" evidence="5">
    <location>
        <begin position="249"/>
        <end position="258"/>
    </location>
</feature>
<name>A0A7M7SZI8_STRPU</name>
<evidence type="ECO:0000256" key="3">
    <source>
        <dbReference type="ARBA" id="ARBA00022490"/>
    </source>
</evidence>
<evidence type="ECO:0000313" key="7">
    <source>
        <dbReference type="Proteomes" id="UP000007110"/>
    </source>
</evidence>
<feature type="region of interest" description="Disordered" evidence="5">
    <location>
        <begin position="160"/>
        <end position="284"/>
    </location>
</feature>
<accession>A0A7M7SZI8</accession>
<dbReference type="OMA" id="LERNANC"/>
<dbReference type="RefSeq" id="XP_030842741.1">
    <property type="nucleotide sequence ID" value="XM_030986881.1"/>
</dbReference>
<dbReference type="AlphaFoldDB" id="A0A7M7SZI8"/>
<dbReference type="EnsemblMetazoa" id="XM_030986881">
    <property type="protein sequence ID" value="XP_030842741"/>
    <property type="gene ID" value="LOC591699"/>
</dbReference>
<keyword evidence="3" id="KW-0963">Cytoplasm</keyword>
<dbReference type="GO" id="GO:0005737">
    <property type="term" value="C:cytoplasm"/>
    <property type="evidence" value="ECO:0000318"/>
    <property type="project" value="GO_Central"/>
</dbReference>
<evidence type="ECO:0000256" key="2">
    <source>
        <dbReference type="ARBA" id="ARBA00008332"/>
    </source>
</evidence>
<dbReference type="Pfam" id="PF10248">
    <property type="entry name" value="Mlf1IP"/>
    <property type="match status" value="1"/>
</dbReference>
<comment type="similarity">
    <text evidence="2">Belongs to the MLF family.</text>
</comment>
<keyword evidence="7" id="KW-1185">Reference proteome</keyword>
<organism evidence="6 7">
    <name type="scientific">Strongylocentrotus purpuratus</name>
    <name type="common">Purple sea urchin</name>
    <dbReference type="NCBI Taxonomy" id="7668"/>
    <lineage>
        <taxon>Eukaryota</taxon>
        <taxon>Metazoa</taxon>
        <taxon>Echinodermata</taxon>
        <taxon>Eleutherozoa</taxon>
        <taxon>Echinozoa</taxon>
        <taxon>Echinoidea</taxon>
        <taxon>Euechinoidea</taxon>
        <taxon>Echinacea</taxon>
        <taxon>Camarodonta</taxon>
        <taxon>Echinidea</taxon>
        <taxon>Strongylocentrotidae</taxon>
        <taxon>Strongylocentrotus</taxon>
    </lineage>
</organism>
<evidence type="ECO:0000256" key="1">
    <source>
        <dbReference type="ARBA" id="ARBA00004496"/>
    </source>
</evidence>
<feature type="compositionally biased region" description="Basic and acidic residues" evidence="5">
    <location>
        <begin position="225"/>
        <end position="237"/>
    </location>
</feature>
<feature type="compositionally biased region" description="Basic and acidic residues" evidence="5">
    <location>
        <begin position="160"/>
        <end position="183"/>
    </location>
</feature>
<sequence length="284" mass="31931">MFGPSLFGSFDDPFFNDMQEAHRRHMVPMAMGSMFPQQFMPSIEARGVRRPPQPFRPNPANNPMAMAPFGMMGGMGSMFANMNSMMGNMQSHMERVASDPNSHCYSSSSVMSYSNTGNGAPQYYQASSSTRQAPGGIRETRKTVRDSAQGIEKMAIGHHINDRGHVIEKSKNTRTGDQEEKQDFLNIDESDAPTFDNEWKQKTGAHRGGGRSVEESRPPVLAVTDGREYLHDREQRPVRHHPANPQSVRFDRSERTSDNAHPYHRHPTPARPQGPSRGGRQRDY</sequence>
<proteinExistence type="inferred from homology"/>
<dbReference type="OrthoDB" id="8707547at2759"/>
<reference evidence="6" key="2">
    <citation type="submission" date="2021-01" db="UniProtKB">
        <authorList>
            <consortium name="EnsemblMetazoa"/>
        </authorList>
    </citation>
    <scope>IDENTIFICATION</scope>
</reference>
<dbReference type="GO" id="GO:0005634">
    <property type="term" value="C:nucleus"/>
    <property type="evidence" value="ECO:0000318"/>
    <property type="project" value="GO_Central"/>
</dbReference>
<dbReference type="InterPro" id="IPR019376">
    <property type="entry name" value="Myeloid_leukemia_factor"/>
</dbReference>
<dbReference type="GeneID" id="591699"/>
<dbReference type="GO" id="GO:0006355">
    <property type="term" value="P:regulation of DNA-templated transcription"/>
    <property type="evidence" value="ECO:0000318"/>
    <property type="project" value="GO_Central"/>
</dbReference>
<evidence type="ECO:0008006" key="8">
    <source>
        <dbReference type="Google" id="ProtNLM"/>
    </source>
</evidence>
<dbReference type="Proteomes" id="UP000007110">
    <property type="component" value="Unassembled WGS sequence"/>
</dbReference>
<protein>
    <recommendedName>
        <fullName evidence="8">Myeloid leukemia factor</fullName>
    </recommendedName>
</protein>
<dbReference type="FunCoup" id="A0A7M7SZI8">
    <property type="interactions" value="1024"/>
</dbReference>
<evidence type="ECO:0000256" key="5">
    <source>
        <dbReference type="SAM" id="MobiDB-lite"/>
    </source>
</evidence>